<evidence type="ECO:0000313" key="1">
    <source>
        <dbReference type="EMBL" id="KAF0767152.1"/>
    </source>
</evidence>
<dbReference type="Proteomes" id="UP000478052">
    <property type="component" value="Unassembled WGS sequence"/>
</dbReference>
<name>A0A6G0Z9X0_APHCR</name>
<comment type="caution">
    <text evidence="1">The sequence shown here is derived from an EMBL/GenBank/DDBJ whole genome shotgun (WGS) entry which is preliminary data.</text>
</comment>
<gene>
    <name evidence="1" type="ORF">FWK35_00001456</name>
</gene>
<dbReference type="AlphaFoldDB" id="A0A6G0Z9X0"/>
<protein>
    <submittedName>
        <fullName evidence="1">Craniofacial development protein 2-like</fullName>
    </submittedName>
</protein>
<accession>A0A6G0Z9X0</accession>
<proteinExistence type="predicted"/>
<evidence type="ECO:0000313" key="2">
    <source>
        <dbReference type="Proteomes" id="UP000478052"/>
    </source>
</evidence>
<dbReference type="OrthoDB" id="6629532at2759"/>
<sequence length="66" mass="7777">MSFRVWKHNSAKYRQLEELPVEWRTAGICPIHEKGKKLDCNNYRGITSSKFNIQGSFKQHLIEAKK</sequence>
<reference evidence="1 2" key="1">
    <citation type="submission" date="2019-08" db="EMBL/GenBank/DDBJ databases">
        <title>Whole genome of Aphis craccivora.</title>
        <authorList>
            <person name="Voronova N.V."/>
            <person name="Shulinski R.S."/>
            <person name="Bandarenka Y.V."/>
            <person name="Zhorov D.G."/>
            <person name="Warner D."/>
        </authorList>
    </citation>
    <scope>NUCLEOTIDE SEQUENCE [LARGE SCALE GENOMIC DNA]</scope>
    <source>
        <strain evidence="1">180601</strain>
        <tissue evidence="1">Whole Body</tissue>
    </source>
</reference>
<dbReference type="EMBL" id="VUJU01001030">
    <property type="protein sequence ID" value="KAF0767152.1"/>
    <property type="molecule type" value="Genomic_DNA"/>
</dbReference>
<organism evidence="1 2">
    <name type="scientific">Aphis craccivora</name>
    <name type="common">Cowpea aphid</name>
    <dbReference type="NCBI Taxonomy" id="307492"/>
    <lineage>
        <taxon>Eukaryota</taxon>
        <taxon>Metazoa</taxon>
        <taxon>Ecdysozoa</taxon>
        <taxon>Arthropoda</taxon>
        <taxon>Hexapoda</taxon>
        <taxon>Insecta</taxon>
        <taxon>Pterygota</taxon>
        <taxon>Neoptera</taxon>
        <taxon>Paraneoptera</taxon>
        <taxon>Hemiptera</taxon>
        <taxon>Sternorrhyncha</taxon>
        <taxon>Aphidomorpha</taxon>
        <taxon>Aphidoidea</taxon>
        <taxon>Aphididae</taxon>
        <taxon>Aphidini</taxon>
        <taxon>Aphis</taxon>
        <taxon>Aphis</taxon>
    </lineage>
</organism>
<keyword evidence="2" id="KW-1185">Reference proteome</keyword>